<dbReference type="Pfam" id="PF00041">
    <property type="entry name" value="fn3"/>
    <property type="match status" value="1"/>
</dbReference>
<evidence type="ECO:0000256" key="5">
    <source>
        <dbReference type="ARBA" id="ARBA00023136"/>
    </source>
</evidence>
<evidence type="ECO:0000256" key="1">
    <source>
        <dbReference type="ARBA" id="ARBA00004479"/>
    </source>
</evidence>
<evidence type="ECO:0000313" key="12">
    <source>
        <dbReference type="Proteomes" id="UP001178508"/>
    </source>
</evidence>
<keyword evidence="4" id="KW-1133">Transmembrane helix</keyword>
<keyword evidence="2" id="KW-0812">Transmembrane</keyword>
<feature type="region of interest" description="Disordered" evidence="8">
    <location>
        <begin position="586"/>
        <end position="608"/>
    </location>
</feature>
<dbReference type="InterPro" id="IPR036116">
    <property type="entry name" value="FN3_sf"/>
</dbReference>
<keyword evidence="5" id="KW-0472">Membrane</keyword>
<feature type="compositionally biased region" description="Polar residues" evidence="8">
    <location>
        <begin position="668"/>
        <end position="679"/>
    </location>
</feature>
<feature type="signal peptide" evidence="9">
    <location>
        <begin position="1"/>
        <end position="37"/>
    </location>
</feature>
<evidence type="ECO:0000256" key="2">
    <source>
        <dbReference type="ARBA" id="ARBA00022692"/>
    </source>
</evidence>
<dbReference type="Gene3D" id="2.60.40.10">
    <property type="entry name" value="Immunoglobulins"/>
    <property type="match status" value="4"/>
</dbReference>
<dbReference type="CDD" id="cd00063">
    <property type="entry name" value="FN3"/>
    <property type="match status" value="1"/>
</dbReference>
<sequence>MNFLILIWKRRGHQRCLHPEMMTVLWVALWALLPTLALTTGPNDCVLQESSTLQHESPLLKFLVCHNDYESYVHCKWEKHGERDPQLWFKTDNNNELCEPFEAEGIDPSENRTVQCRYQTRAFAISIEHTVFFLDKKTQCSSVHHKTLDLTQHLRARTPVNLSTHETGDGGRWIGWTSPYSSSLNQNITYQLSYKKDTQDHWTRLTVSNTSVKLQELVSGQRYEAKVRARTRVGQWSDWTSVVTWRTEDDKRHFPSMHCVLYGENEVTCSWELSTEIAQLISYQLSCRRNQTAPSERCCVNQTVTSDPSGTVLKYSCWLTVTDPEHLLLELQQTRNAKIFKAHKHIQPKPPQQVQVKMKGSSWRMEWTEPSTVSKVRLYYQVCYYRTGEQVIVNVSMGNMFLNLPDISGQYMVKVRSLVDPGTDFTLEGIPSEWSPPVEWISHEAWSPDTLIYCSIGAFVATVFLTLYCTIPACRRKVVLWVDSIPSPGKSRILSEIKSETSQTLMQSESTSFCKVQHSESVSTCSSDAPLWSTKDAKEKFLEQDETCWTGVNVPVSAEVVSSDTSSISFSGPYIFCQQSELNRNQKDVTHQEKEEHKIQPNDSVSPSPVDFTLFGDSYVSLPSRGISRSTQDLVSHSSAGINRHRHDSAEQDQQSPDPPLLLDHTDIQPSLNEPNSCTQPPPPYISVAFTSWPQGGAIQPSGYCHIPTALINAEK</sequence>
<dbReference type="Proteomes" id="UP001178508">
    <property type="component" value="Chromosome 16"/>
</dbReference>
<dbReference type="InterPro" id="IPR013783">
    <property type="entry name" value="Ig-like_fold"/>
</dbReference>
<dbReference type="InterPro" id="IPR003961">
    <property type="entry name" value="FN3_dom"/>
</dbReference>
<dbReference type="GO" id="GO:0004896">
    <property type="term" value="F:cytokine receptor activity"/>
    <property type="evidence" value="ECO:0007669"/>
    <property type="project" value="TreeGrafter"/>
</dbReference>
<feature type="region of interest" description="Disordered" evidence="8">
    <location>
        <begin position="630"/>
        <end position="681"/>
    </location>
</feature>
<evidence type="ECO:0000256" key="8">
    <source>
        <dbReference type="SAM" id="MobiDB-lite"/>
    </source>
</evidence>
<name>A0AAV1GPY7_XYRNO</name>
<keyword evidence="12" id="KW-1185">Reference proteome</keyword>
<dbReference type="AlphaFoldDB" id="A0AAV1GPY7"/>
<evidence type="ECO:0000313" key="11">
    <source>
        <dbReference type="EMBL" id="CAJ1075951.1"/>
    </source>
</evidence>
<keyword evidence="3 9" id="KW-0732">Signal</keyword>
<dbReference type="PANTHER" id="PTHR23037">
    <property type="entry name" value="CYTOKINE RECEPTOR"/>
    <property type="match status" value="1"/>
</dbReference>
<evidence type="ECO:0000256" key="9">
    <source>
        <dbReference type="SAM" id="SignalP"/>
    </source>
</evidence>
<accession>A0AAV1GPY7</accession>
<feature type="chain" id="PRO_5043897795" evidence="9">
    <location>
        <begin position="38"/>
        <end position="716"/>
    </location>
</feature>
<dbReference type="PROSITE" id="PS50853">
    <property type="entry name" value="FN3"/>
    <property type="match status" value="1"/>
</dbReference>
<keyword evidence="7" id="KW-0325">Glycoprotein</keyword>
<proteinExistence type="predicted"/>
<evidence type="ECO:0000256" key="3">
    <source>
        <dbReference type="ARBA" id="ARBA00022729"/>
    </source>
</evidence>
<dbReference type="EMBL" id="OY660879">
    <property type="protein sequence ID" value="CAJ1075951.1"/>
    <property type="molecule type" value="Genomic_DNA"/>
</dbReference>
<protein>
    <submittedName>
        <fullName evidence="11">Cytokine receptor common subunit beta isoform X1</fullName>
    </submittedName>
</protein>
<evidence type="ECO:0000256" key="4">
    <source>
        <dbReference type="ARBA" id="ARBA00022989"/>
    </source>
</evidence>
<evidence type="ECO:0000256" key="7">
    <source>
        <dbReference type="ARBA" id="ARBA00023180"/>
    </source>
</evidence>
<keyword evidence="6 11" id="KW-0675">Receptor</keyword>
<feature type="compositionally biased region" description="Polar residues" evidence="8">
    <location>
        <begin position="630"/>
        <end position="641"/>
    </location>
</feature>
<dbReference type="PANTHER" id="PTHR23037:SF41">
    <property type="entry name" value="COLONY STIMULATING FACTOR 2 RECEPTOR, BETA, LOW-AFFINITY (GRANULOCYTE-MACROPHAGE) PRECURSOR"/>
    <property type="match status" value="1"/>
</dbReference>
<feature type="compositionally biased region" description="Basic and acidic residues" evidence="8">
    <location>
        <begin position="586"/>
        <end position="600"/>
    </location>
</feature>
<dbReference type="SMART" id="SM00060">
    <property type="entry name" value="FN3"/>
    <property type="match status" value="2"/>
</dbReference>
<feature type="domain" description="Fibronectin type-III" evidence="10">
    <location>
        <begin position="158"/>
        <end position="250"/>
    </location>
</feature>
<dbReference type="SUPFAM" id="SSF49265">
    <property type="entry name" value="Fibronectin type III"/>
    <property type="match status" value="3"/>
</dbReference>
<evidence type="ECO:0000256" key="6">
    <source>
        <dbReference type="ARBA" id="ARBA00023170"/>
    </source>
</evidence>
<gene>
    <name evidence="11" type="ORF">XNOV1_A020025</name>
</gene>
<organism evidence="11 12">
    <name type="scientific">Xyrichtys novacula</name>
    <name type="common">Pearly razorfish</name>
    <name type="synonym">Hemipteronotus novacula</name>
    <dbReference type="NCBI Taxonomy" id="13765"/>
    <lineage>
        <taxon>Eukaryota</taxon>
        <taxon>Metazoa</taxon>
        <taxon>Chordata</taxon>
        <taxon>Craniata</taxon>
        <taxon>Vertebrata</taxon>
        <taxon>Euteleostomi</taxon>
        <taxon>Actinopterygii</taxon>
        <taxon>Neopterygii</taxon>
        <taxon>Teleostei</taxon>
        <taxon>Neoteleostei</taxon>
        <taxon>Acanthomorphata</taxon>
        <taxon>Eupercaria</taxon>
        <taxon>Labriformes</taxon>
        <taxon>Labridae</taxon>
        <taxon>Xyrichtys</taxon>
    </lineage>
</organism>
<comment type="subcellular location">
    <subcellularLocation>
        <location evidence="1">Membrane</location>
        <topology evidence="1">Single-pass type I membrane protein</topology>
    </subcellularLocation>
</comment>
<evidence type="ECO:0000259" key="10">
    <source>
        <dbReference type="PROSITE" id="PS50853"/>
    </source>
</evidence>
<reference evidence="11" key="1">
    <citation type="submission" date="2023-08" db="EMBL/GenBank/DDBJ databases">
        <authorList>
            <person name="Alioto T."/>
            <person name="Alioto T."/>
            <person name="Gomez Garrido J."/>
        </authorList>
    </citation>
    <scope>NUCLEOTIDE SEQUENCE</scope>
</reference>
<dbReference type="GO" id="GO:0009897">
    <property type="term" value="C:external side of plasma membrane"/>
    <property type="evidence" value="ECO:0007669"/>
    <property type="project" value="TreeGrafter"/>
</dbReference>